<dbReference type="EMBL" id="MN062188">
    <property type="protein sequence ID" value="QEG09447.1"/>
    <property type="molecule type" value="Genomic_DNA"/>
</dbReference>
<name>A0A5B9N5H8_9CAUD</name>
<evidence type="ECO:0000256" key="1">
    <source>
        <dbReference type="SAM" id="MobiDB-lite"/>
    </source>
</evidence>
<protein>
    <submittedName>
        <fullName evidence="2">Uncharacterized protein</fullName>
    </submittedName>
</protein>
<keyword evidence="3" id="KW-1185">Reference proteome</keyword>
<feature type="region of interest" description="Disordered" evidence="1">
    <location>
        <begin position="81"/>
        <end position="131"/>
    </location>
</feature>
<proteinExistence type="predicted"/>
<organism evidence="2 3">
    <name type="scientific">Proteus phage Saba</name>
    <dbReference type="NCBI Taxonomy" id="2596672"/>
    <lineage>
        <taxon>Viruses</taxon>
        <taxon>Duplodnaviria</taxon>
        <taxon>Heunggongvirae</taxon>
        <taxon>Uroviricota</taxon>
        <taxon>Caudoviricetes</taxon>
        <taxon>Casjensviridae</taxon>
        <taxon>Cenphatecvirus</taxon>
        <taxon>Cenphatecvirus saba</taxon>
    </lineage>
</organism>
<evidence type="ECO:0000313" key="2">
    <source>
        <dbReference type="EMBL" id="QEG09447.1"/>
    </source>
</evidence>
<reference evidence="3" key="1">
    <citation type="submission" date="2019-06" db="EMBL/GenBank/DDBJ databases">
        <title>The Complete Genome of Proteus mirabilis Siphophage Saba.</title>
        <authorList>
            <person name="Nyugen J."/>
            <person name="Harb L."/>
            <person name="Moreland R."/>
            <person name="Liu M."/>
            <person name="Ramsey J."/>
        </authorList>
    </citation>
    <scope>NUCLEOTIDE SEQUENCE [LARGE SCALE GENOMIC DNA]</scope>
</reference>
<evidence type="ECO:0000313" key="3">
    <source>
        <dbReference type="Proteomes" id="UP000322840"/>
    </source>
</evidence>
<accession>A0A5B9N5H8</accession>
<gene>
    <name evidence="2" type="ORF">CPT_Saba_074</name>
</gene>
<sequence>MYYRWCRNDETLISIIRSNIKMSMGILETILKNQEQSLLNQARIISLLEAGHGASKVSEQITDDVKESAALEAEEAAKAAEEAKVKKAEEAKAKKAEEAKAKKEAEAKKAAEAKNAEKEDSAKPKHSKSEVIEIIRKVRTEKSVDDAKHVIAEVGKAEKMAQIKDEYFDAVYEYCEKLLNGDDVSEDDDDL</sequence>
<dbReference type="Proteomes" id="UP000322840">
    <property type="component" value="Segment"/>
</dbReference>